<name>A0A8S5R2N3_9CAUD</name>
<organism evidence="1">
    <name type="scientific">Siphoviridae sp. ctPB44</name>
    <dbReference type="NCBI Taxonomy" id="2827274"/>
    <lineage>
        <taxon>Viruses</taxon>
        <taxon>Duplodnaviria</taxon>
        <taxon>Heunggongvirae</taxon>
        <taxon>Uroviricota</taxon>
        <taxon>Caudoviricetes</taxon>
    </lineage>
</organism>
<proteinExistence type="predicted"/>
<accession>A0A8S5R2N3</accession>
<evidence type="ECO:0000313" key="1">
    <source>
        <dbReference type="EMBL" id="DAE25743.1"/>
    </source>
</evidence>
<dbReference type="EMBL" id="BK015801">
    <property type="protein sequence ID" value="DAE25743.1"/>
    <property type="molecule type" value="Genomic_DNA"/>
</dbReference>
<reference evidence="1" key="1">
    <citation type="journal article" date="2021" name="Proc. Natl. Acad. Sci. U.S.A.">
        <title>A Catalog of Tens of Thousands of Viruses from Human Metagenomes Reveals Hidden Associations with Chronic Diseases.</title>
        <authorList>
            <person name="Tisza M.J."/>
            <person name="Buck C.B."/>
        </authorList>
    </citation>
    <scope>NUCLEOTIDE SEQUENCE</scope>
    <source>
        <strain evidence="1">CtPB44</strain>
    </source>
</reference>
<protein>
    <submittedName>
        <fullName evidence="1">Uncharacterized protein</fullName>
    </submittedName>
</protein>
<sequence length="43" mass="5141">MKTKTSKVTFLLRSKNLQKALSIFPTFHINVHQRRMQDFTGYQ</sequence>